<name>A0ABR5J9V7_9ACTN</name>
<dbReference type="PROSITE" id="PS51898">
    <property type="entry name" value="TYR_RECOMBINASE"/>
    <property type="match status" value="1"/>
</dbReference>
<sequence>RRPAPPDRTKALAENQVAALWRLDVELREKTFWKLLYESAARADEVLCLNVEDLYPQDKRGKITAKGGATEWIHWQSGTAQLLPRLIARRTRGPLFLTDRKAPAGTPTLDVCPETSRARLSYRRAEEIFEENTRLLANPLASPEDIEDLDGWTLHRLRHSALTHDAEDGTSTPMLLARSRHASVRSLERYARPGVDSVARHVAERDPAARRRT</sequence>
<keyword evidence="4" id="KW-1185">Reference proteome</keyword>
<proteinExistence type="predicted"/>
<keyword evidence="1" id="KW-0233">DNA recombination</keyword>
<feature type="domain" description="Tyr recombinase" evidence="2">
    <location>
        <begin position="7"/>
        <end position="203"/>
    </location>
</feature>
<accession>A0ABR5J9V7</accession>
<evidence type="ECO:0000313" key="4">
    <source>
        <dbReference type="Proteomes" id="UP000037020"/>
    </source>
</evidence>
<evidence type="ECO:0000313" key="3">
    <source>
        <dbReference type="EMBL" id="KOG90127.1"/>
    </source>
</evidence>
<dbReference type="SUPFAM" id="SSF56349">
    <property type="entry name" value="DNA breaking-rejoining enzymes"/>
    <property type="match status" value="1"/>
</dbReference>
<dbReference type="InterPro" id="IPR011010">
    <property type="entry name" value="DNA_brk_join_enz"/>
</dbReference>
<dbReference type="EMBL" id="LGUT01000880">
    <property type="protein sequence ID" value="KOG90127.1"/>
    <property type="molecule type" value="Genomic_DNA"/>
</dbReference>
<organism evidence="3 4">
    <name type="scientific">Streptomyces varsoviensis</name>
    <dbReference type="NCBI Taxonomy" id="67373"/>
    <lineage>
        <taxon>Bacteria</taxon>
        <taxon>Bacillati</taxon>
        <taxon>Actinomycetota</taxon>
        <taxon>Actinomycetes</taxon>
        <taxon>Kitasatosporales</taxon>
        <taxon>Streptomycetaceae</taxon>
        <taxon>Streptomyces</taxon>
    </lineage>
</organism>
<feature type="non-terminal residue" evidence="3">
    <location>
        <position position="1"/>
    </location>
</feature>
<dbReference type="InterPro" id="IPR013762">
    <property type="entry name" value="Integrase-like_cat_sf"/>
</dbReference>
<dbReference type="Gene3D" id="1.10.443.10">
    <property type="entry name" value="Intergrase catalytic core"/>
    <property type="match status" value="1"/>
</dbReference>
<comment type="caution">
    <text evidence="3">The sequence shown here is derived from an EMBL/GenBank/DDBJ whole genome shotgun (WGS) entry which is preliminary data.</text>
</comment>
<reference evidence="3 4" key="1">
    <citation type="submission" date="2015-07" db="EMBL/GenBank/DDBJ databases">
        <authorList>
            <person name="Ju K.-S."/>
            <person name="Doroghazi J.R."/>
            <person name="Metcalf W.W."/>
        </authorList>
    </citation>
    <scope>NUCLEOTIDE SEQUENCE [LARGE SCALE GENOMIC DNA]</scope>
    <source>
        <strain evidence="3 4">NRRL B-3589</strain>
    </source>
</reference>
<gene>
    <name evidence="3" type="ORF">ADK38_10415</name>
</gene>
<dbReference type="Proteomes" id="UP000037020">
    <property type="component" value="Unassembled WGS sequence"/>
</dbReference>
<dbReference type="Pfam" id="PF00589">
    <property type="entry name" value="Phage_integrase"/>
    <property type="match status" value="1"/>
</dbReference>
<protein>
    <submittedName>
        <fullName evidence="3">Site-specific recombinase</fullName>
    </submittedName>
</protein>
<dbReference type="CDD" id="cd00397">
    <property type="entry name" value="DNA_BRE_C"/>
    <property type="match status" value="1"/>
</dbReference>
<evidence type="ECO:0000259" key="2">
    <source>
        <dbReference type="PROSITE" id="PS51898"/>
    </source>
</evidence>
<dbReference type="InterPro" id="IPR002104">
    <property type="entry name" value="Integrase_catalytic"/>
</dbReference>
<evidence type="ECO:0000256" key="1">
    <source>
        <dbReference type="ARBA" id="ARBA00023172"/>
    </source>
</evidence>